<keyword evidence="4" id="KW-0067">ATP-binding</keyword>
<organism evidence="6 7">
    <name type="scientific">Bacteroides thetaiotaomicron</name>
    <dbReference type="NCBI Taxonomy" id="818"/>
    <lineage>
        <taxon>Bacteria</taxon>
        <taxon>Pseudomonadati</taxon>
        <taxon>Bacteroidota</taxon>
        <taxon>Bacteroidia</taxon>
        <taxon>Bacteroidales</taxon>
        <taxon>Bacteroidaceae</taxon>
        <taxon>Bacteroides</taxon>
    </lineage>
</organism>
<dbReference type="PANTHER" id="PTHR11070">
    <property type="entry name" value="UVRD / RECB / PCRA DNA HELICASE FAMILY MEMBER"/>
    <property type="match status" value="1"/>
</dbReference>
<dbReference type="RefSeq" id="WP_217740509.1">
    <property type="nucleotide sequence ID" value="NZ_BAABZI010000001.1"/>
</dbReference>
<protein>
    <submittedName>
        <fullName evidence="6">AAA family ATPase</fullName>
    </submittedName>
</protein>
<comment type="caution">
    <text evidence="6">The sequence shown here is derived from an EMBL/GenBank/DDBJ whole genome shotgun (WGS) entry which is preliminary data.</text>
</comment>
<dbReference type="GO" id="GO:0000725">
    <property type="term" value="P:recombinational repair"/>
    <property type="evidence" value="ECO:0007669"/>
    <property type="project" value="TreeGrafter"/>
</dbReference>
<dbReference type="AlphaFoldDB" id="A0AAW4Z0T9"/>
<evidence type="ECO:0000256" key="4">
    <source>
        <dbReference type="ARBA" id="ARBA00022840"/>
    </source>
</evidence>
<name>A0AAW4Z0T9_BACT4</name>
<feature type="domain" description="UvrD-like helicase C-terminal" evidence="5">
    <location>
        <begin position="443"/>
        <end position="563"/>
    </location>
</feature>
<dbReference type="Proteomes" id="UP001200544">
    <property type="component" value="Unassembled WGS sequence"/>
</dbReference>
<evidence type="ECO:0000256" key="3">
    <source>
        <dbReference type="ARBA" id="ARBA00022806"/>
    </source>
</evidence>
<evidence type="ECO:0000313" key="7">
    <source>
        <dbReference type="Proteomes" id="UP001200544"/>
    </source>
</evidence>
<keyword evidence="2" id="KW-0378">Hydrolase</keyword>
<evidence type="ECO:0000256" key="1">
    <source>
        <dbReference type="ARBA" id="ARBA00022741"/>
    </source>
</evidence>
<evidence type="ECO:0000259" key="5">
    <source>
        <dbReference type="Pfam" id="PF13361"/>
    </source>
</evidence>
<dbReference type="GO" id="GO:0005524">
    <property type="term" value="F:ATP binding"/>
    <property type="evidence" value="ECO:0007669"/>
    <property type="project" value="UniProtKB-KW"/>
</dbReference>
<gene>
    <name evidence="6" type="ORF">K0H07_01985</name>
</gene>
<keyword evidence="1" id="KW-0547">Nucleotide-binding</keyword>
<dbReference type="PANTHER" id="PTHR11070:SF3">
    <property type="entry name" value="DNA 3'-5' HELICASE"/>
    <property type="match status" value="1"/>
</dbReference>
<sequence length="589" mass="67808">MVIEMRNINTVLNPAEQASKETLSAMFLAIENNQCFRLEAGAGAGKTYSLIEALKYTISKYGKLYLKQNRKIACITYTNVAKDEINSRLDNHPIVYAETIHAFSWNILKNFQKEMRSFIPSISEKWETRIAEIGGIKNQTIKYDLGYPSASEEEITLHHNDVIDIMTHFLALKKFRAILESLYPVLFIDEYQDTNNKLALAIKEFLIEADSKMLIGLFGDHWQKIYGHSSCGIIESTRIKFIGKNANFRSDKNIVDVLNNMRPELPQFPKNTEAKGEIDILHTNSWVGNRRTGGHWGGDLPVEVAHEILHNTIIKLTNKGWDFSPEHTKILMLTNNILAAEQNYLSIASTFSNTDDYLKKNDEYIKFFVDTIEPVCEYYSQRKFGKITEILGGGAVALKKAEDKILWKNSLDRLIELRISGTIGDVIEHLQLTKQPRLSYKIEDEETKFQALKLLDDIPEEEKSFFEKTERLKAIKYSEVITLTNYINDKTPFSTKHGVKGAEFENVLVVCGRGWNQYNWNQMLEWSNTAVPDEKIDTFERNRNLFYVACSRPKKRLAILFTQQLSSLGIKTLKKWFGTQNIHSFDDEY</sequence>
<dbReference type="Pfam" id="PF13361">
    <property type="entry name" value="UvrD_C"/>
    <property type="match status" value="1"/>
</dbReference>
<dbReference type="GO" id="GO:0003677">
    <property type="term" value="F:DNA binding"/>
    <property type="evidence" value="ECO:0007669"/>
    <property type="project" value="InterPro"/>
</dbReference>
<dbReference type="Pfam" id="PF13245">
    <property type="entry name" value="AAA_19"/>
    <property type="match status" value="1"/>
</dbReference>
<reference evidence="6" key="1">
    <citation type="submission" date="2021-07" db="EMBL/GenBank/DDBJ databases">
        <title>Comparative genomics of Bacteroides fragilis group isolates reveals species-dependent resistance mechanisms and validates clinical tools for resistance prediction.</title>
        <authorList>
            <person name="Wallace M.J."/>
            <person name="Jean S."/>
            <person name="Wallace M.A."/>
            <person name="Carey-Ann B.D."/>
            <person name="Dantas G."/>
        </authorList>
    </citation>
    <scope>NUCLEOTIDE SEQUENCE</scope>
    <source>
        <strain evidence="6">BJH_160</strain>
    </source>
</reference>
<dbReference type="InterPro" id="IPR014017">
    <property type="entry name" value="DNA_helicase_UvrD-like_C"/>
</dbReference>
<dbReference type="GO" id="GO:0043138">
    <property type="term" value="F:3'-5' DNA helicase activity"/>
    <property type="evidence" value="ECO:0007669"/>
    <property type="project" value="TreeGrafter"/>
</dbReference>
<dbReference type="GO" id="GO:0016787">
    <property type="term" value="F:hydrolase activity"/>
    <property type="evidence" value="ECO:0007669"/>
    <property type="project" value="UniProtKB-KW"/>
</dbReference>
<evidence type="ECO:0000256" key="2">
    <source>
        <dbReference type="ARBA" id="ARBA00022801"/>
    </source>
</evidence>
<keyword evidence="3" id="KW-0347">Helicase</keyword>
<dbReference type="InterPro" id="IPR000212">
    <property type="entry name" value="DNA_helicase_UvrD/REP"/>
</dbReference>
<dbReference type="GO" id="GO:0005829">
    <property type="term" value="C:cytosol"/>
    <property type="evidence" value="ECO:0007669"/>
    <property type="project" value="TreeGrafter"/>
</dbReference>
<proteinExistence type="predicted"/>
<dbReference type="EMBL" id="JAHYQA010000001">
    <property type="protein sequence ID" value="MCE9235930.1"/>
    <property type="molecule type" value="Genomic_DNA"/>
</dbReference>
<accession>A0AAW4Z0T9</accession>
<evidence type="ECO:0000313" key="6">
    <source>
        <dbReference type="EMBL" id="MCE9235930.1"/>
    </source>
</evidence>